<dbReference type="OrthoDB" id="444412at2759"/>
<reference evidence="1 2" key="1">
    <citation type="submission" date="2016-02" db="EMBL/GenBank/DDBJ databases">
        <title>Genome analysis of coral dinoflagellate symbionts highlights evolutionary adaptations to a symbiotic lifestyle.</title>
        <authorList>
            <person name="Aranda M."/>
            <person name="Li Y."/>
            <person name="Liew Y.J."/>
            <person name="Baumgarten S."/>
            <person name="Simakov O."/>
            <person name="Wilson M."/>
            <person name="Piel J."/>
            <person name="Ashoor H."/>
            <person name="Bougouffa S."/>
            <person name="Bajic V.B."/>
            <person name="Ryu T."/>
            <person name="Ravasi T."/>
            <person name="Bayer T."/>
            <person name="Micklem G."/>
            <person name="Kim H."/>
            <person name="Bhak J."/>
            <person name="Lajeunesse T.C."/>
            <person name="Voolstra C.R."/>
        </authorList>
    </citation>
    <scope>NUCLEOTIDE SEQUENCE [LARGE SCALE GENOMIC DNA]</scope>
    <source>
        <strain evidence="1 2">CCMP2467</strain>
    </source>
</reference>
<keyword evidence="2" id="KW-1185">Reference proteome</keyword>
<accession>A0A1Q9BX85</accession>
<sequence>MSFVLRPLSMAQLQGVVSELAASPKAATRPALADVSDTSGDLWELVVQEAAYHRSAKEGDKDRLRDQVKLRLAEEIPRLELVLWLCTLIQRLSLIRSVHSVRSNPGPSGESQEFRLVILTRFVQSAVEGNVWKITTESGEVVGFAIIYVDDIMLLSTQSEAEKAYSWIREQWKCTPLQQAEEGQPVTFLGVDVYMGRDDQGNIGFMLCQSGYIQELLRCYSVVPKTRAAPVPKEWFKDMPEAESYTQEELRNAQKITGELLWVTQRSGVDLAYAVALMGSWTVRAPRVVKKIGMRLLEYLGATCDYRLSLIPTADAYEGVTAFSDASFAPYGCNSITGALVTFRLEVKRLQAFGYSVEAELPSL</sequence>
<dbReference type="Proteomes" id="UP000186817">
    <property type="component" value="Unassembled WGS sequence"/>
</dbReference>
<gene>
    <name evidence="1" type="ORF">AK812_SmicGene44993</name>
</gene>
<comment type="caution">
    <text evidence="1">The sequence shown here is derived from an EMBL/GenBank/DDBJ whole genome shotgun (WGS) entry which is preliminary data.</text>
</comment>
<dbReference type="EMBL" id="LSRX01002655">
    <property type="protein sequence ID" value="OLP75244.1"/>
    <property type="molecule type" value="Genomic_DNA"/>
</dbReference>
<organism evidence="1 2">
    <name type="scientific">Symbiodinium microadriaticum</name>
    <name type="common">Dinoflagellate</name>
    <name type="synonym">Zooxanthella microadriatica</name>
    <dbReference type="NCBI Taxonomy" id="2951"/>
    <lineage>
        <taxon>Eukaryota</taxon>
        <taxon>Sar</taxon>
        <taxon>Alveolata</taxon>
        <taxon>Dinophyceae</taxon>
        <taxon>Suessiales</taxon>
        <taxon>Symbiodiniaceae</taxon>
        <taxon>Symbiodinium</taxon>
    </lineage>
</organism>
<protein>
    <recommendedName>
        <fullName evidence="3">Reverse transcriptase Ty1/copia-type domain-containing protein</fullName>
    </recommendedName>
</protein>
<proteinExistence type="predicted"/>
<evidence type="ECO:0000313" key="1">
    <source>
        <dbReference type="EMBL" id="OLP75244.1"/>
    </source>
</evidence>
<evidence type="ECO:0000313" key="2">
    <source>
        <dbReference type="Proteomes" id="UP000186817"/>
    </source>
</evidence>
<evidence type="ECO:0008006" key="3">
    <source>
        <dbReference type="Google" id="ProtNLM"/>
    </source>
</evidence>
<name>A0A1Q9BX85_SYMMI</name>
<dbReference type="AlphaFoldDB" id="A0A1Q9BX85"/>